<dbReference type="EMBL" id="JALQCW010000006">
    <property type="protein sequence ID" value="MCK9796790.1"/>
    <property type="molecule type" value="Genomic_DNA"/>
</dbReference>
<organism evidence="1 2">
    <name type="scientific">Pseudomonas morbosilactucae</name>
    <dbReference type="NCBI Taxonomy" id="2938197"/>
    <lineage>
        <taxon>Bacteria</taxon>
        <taxon>Pseudomonadati</taxon>
        <taxon>Pseudomonadota</taxon>
        <taxon>Gammaproteobacteria</taxon>
        <taxon>Pseudomonadales</taxon>
        <taxon>Pseudomonadaceae</taxon>
        <taxon>Pseudomonas</taxon>
    </lineage>
</organism>
<evidence type="ECO:0008006" key="3">
    <source>
        <dbReference type="Google" id="ProtNLM"/>
    </source>
</evidence>
<reference evidence="1 2" key="2">
    <citation type="journal article" date="2023" name="Plant Pathol.">
        <title>Dismantling and reorganizing Pseudomonas marginalis sensu#lato.</title>
        <authorList>
            <person name="Sawada H."/>
            <person name="Fujikawa T."/>
            <person name="Satou M."/>
        </authorList>
    </citation>
    <scope>NUCLEOTIDE SEQUENCE [LARGE SCALE GENOMIC DNA]</scope>
    <source>
        <strain evidence="1 2">MAFF 302030</strain>
    </source>
</reference>
<evidence type="ECO:0000313" key="2">
    <source>
        <dbReference type="Proteomes" id="UP001155059"/>
    </source>
</evidence>
<dbReference type="RefSeq" id="WP_268264431.1">
    <property type="nucleotide sequence ID" value="NZ_JALQCW010000006.1"/>
</dbReference>
<name>A0A9X2C4I7_9PSED</name>
<proteinExistence type="predicted"/>
<reference evidence="1 2" key="1">
    <citation type="journal article" date="2022" name="Int. J. Syst. Evol. Microbiol.">
        <title>Pseudomonas aegrilactucae sp. nov. and Pseudomonas morbosilactucae sp. nov., pathogens causing bacterial rot of lettuce in Japan.</title>
        <authorList>
            <person name="Sawada H."/>
            <person name="Fujikawa T."/>
            <person name="Satou M."/>
        </authorList>
    </citation>
    <scope>NUCLEOTIDE SEQUENCE [LARGE SCALE GENOMIC DNA]</scope>
    <source>
        <strain evidence="1 2">MAFF 302030</strain>
    </source>
</reference>
<evidence type="ECO:0000313" key="1">
    <source>
        <dbReference type="EMBL" id="MCK9796790.1"/>
    </source>
</evidence>
<gene>
    <name evidence="1" type="ORF">M1B34_03270</name>
</gene>
<sequence>MPSSITWPVDEGGQGLLHLFTLPAEWVVSGAEGWLSVFTPFDLADTYLHWEELTADGRNHSVVIFHDNNGPSRNEYSKAVSEARRITLEHADEEDLSRGFGSKIGRPTVWLQDQETVVDHECLITVSGEDIDIGFSEEPCMFSDGMVYVFLKQNFQLATRPSAQGLITFQFT</sequence>
<dbReference type="Proteomes" id="UP001155059">
    <property type="component" value="Unassembled WGS sequence"/>
</dbReference>
<accession>A0A9X2C4I7</accession>
<dbReference type="AlphaFoldDB" id="A0A9X2C4I7"/>
<comment type="caution">
    <text evidence="1">The sequence shown here is derived from an EMBL/GenBank/DDBJ whole genome shotgun (WGS) entry which is preliminary data.</text>
</comment>
<protein>
    <recommendedName>
        <fullName evidence="3">DUF1963 domain-containing protein</fullName>
    </recommendedName>
</protein>